<evidence type="ECO:0000313" key="1">
    <source>
        <dbReference type="EMBL" id="CAD7637571.1"/>
    </source>
</evidence>
<dbReference type="OrthoDB" id="2861623at2759"/>
<dbReference type="SUPFAM" id="SSF48576">
    <property type="entry name" value="Terpenoid synthases"/>
    <property type="match status" value="1"/>
</dbReference>
<sequence length="285" mass="33065">MSIINSDKSNKSQRKYPIPADAITTLPYHYNHIHDLIDPLSRQWLQESSLFTPEQYNRVANTGLYTEYFYPFITDEDRYDVLNRQMVNFAIIDDHLETPYGDIDRQAMKAKPVLDQFYHVYAKLLGGPNSEHISAHSWKPYVLATAPVRRISVAFMPIYYMCEYAHLMFVPEDEWHNPRMQRLFKLLSKAGVMCNDIYSFEKKVLDAGGLPDGAYNGVSVLCRMHDIPVADAMHRLAQMCRELEREAQGLVAEIQMADWACAHMRDFVARLLWINGGNWKVCTIY</sequence>
<organism evidence="1">
    <name type="scientific">Medioppia subpectinata</name>
    <dbReference type="NCBI Taxonomy" id="1979941"/>
    <lineage>
        <taxon>Eukaryota</taxon>
        <taxon>Metazoa</taxon>
        <taxon>Ecdysozoa</taxon>
        <taxon>Arthropoda</taxon>
        <taxon>Chelicerata</taxon>
        <taxon>Arachnida</taxon>
        <taxon>Acari</taxon>
        <taxon>Acariformes</taxon>
        <taxon>Sarcoptiformes</taxon>
        <taxon>Oribatida</taxon>
        <taxon>Brachypylina</taxon>
        <taxon>Oppioidea</taxon>
        <taxon>Oppiidae</taxon>
        <taxon>Medioppia</taxon>
    </lineage>
</organism>
<dbReference type="EMBL" id="OC874398">
    <property type="protein sequence ID" value="CAD7637571.1"/>
    <property type="molecule type" value="Genomic_DNA"/>
</dbReference>
<evidence type="ECO:0000313" key="2">
    <source>
        <dbReference type="Proteomes" id="UP000759131"/>
    </source>
</evidence>
<dbReference type="EMBL" id="CAJPIZ010019823">
    <property type="protein sequence ID" value="CAG2117083.1"/>
    <property type="molecule type" value="Genomic_DNA"/>
</dbReference>
<reference evidence="1" key="1">
    <citation type="submission" date="2020-11" db="EMBL/GenBank/DDBJ databases">
        <authorList>
            <person name="Tran Van P."/>
        </authorList>
    </citation>
    <scope>NUCLEOTIDE SEQUENCE</scope>
</reference>
<dbReference type="Proteomes" id="UP000759131">
    <property type="component" value="Unassembled WGS sequence"/>
</dbReference>
<dbReference type="Pfam" id="PF19086">
    <property type="entry name" value="Terpene_syn_C_2"/>
    <property type="match status" value="1"/>
</dbReference>
<proteinExistence type="predicted"/>
<keyword evidence="2" id="KW-1185">Reference proteome</keyword>
<name>A0A7R9LC46_9ACAR</name>
<gene>
    <name evidence="1" type="ORF">OSB1V03_LOCUS17037</name>
</gene>
<dbReference type="AlphaFoldDB" id="A0A7R9LC46"/>
<dbReference type="InterPro" id="IPR008949">
    <property type="entry name" value="Isoprenoid_synthase_dom_sf"/>
</dbReference>
<evidence type="ECO:0008006" key="3">
    <source>
        <dbReference type="Google" id="ProtNLM"/>
    </source>
</evidence>
<dbReference type="Gene3D" id="1.10.600.10">
    <property type="entry name" value="Farnesyl Diphosphate Synthase"/>
    <property type="match status" value="1"/>
</dbReference>
<accession>A0A7R9LC46</accession>
<protein>
    <recommendedName>
        <fullName evidence="3">Terpene synthase</fullName>
    </recommendedName>
</protein>